<sequence>MTVTLAQLKIATAARPLVDQLLARAANTVDRQRIEGALVAAAGTDLNKVLSHAEVKAIVDAFDAASTAITPDKLGLGISNAHTSLQGMKDLANLDGVSNLFTLQGKSVEARMVQELKDAVVRANGRPMDVNMLIFEFQSDAMEKAIADIARDHANVTFRVIADSGQASASGGNALPELLKLRLPNIQVKYKKDFPYVWSDSKKAPVYNHGATQGLNHHKGFVTVVDGKPDALLTGSFNWSSTADTKNYEDLTVFHNQDSSSRRAIEQFGEEFVGYWNNPNAALSPNAFQNFKGTKWNELMRAHGLAGTSQTNRPDDSYASYTLPADDRSLDVNGFRAQDEARLATLLGSKAVARTVISERTKYGRFADLNDLLERMPQLAARLTELERQHLGFGSGQVSINTATAEELDRAGLTPKQCAAIIAHRELHGDFESIDELIKCGVPKATITRLQDALTAVDVEAFFNSRAHGSSTGGTGYGPAGTRTAIVAGMNGVISPLPASVTAAATDLFNRTKPGETIDVAMYGASPSSPEFRSLVAAANRGVVVRVVLNDDYTETAVAALKALALQGKPVEVRIQKAKTMHEKFGVVGNDVFFGSANFSESSSTKHSENRITVKNHEETSREFKARFEELWTKSRLT</sequence>
<dbReference type="Pfam" id="PF12836">
    <property type="entry name" value="HHH_3"/>
    <property type="match status" value="1"/>
</dbReference>
<keyword evidence="4" id="KW-0378">Hydrolase</keyword>
<dbReference type="GO" id="GO:0016042">
    <property type="term" value="P:lipid catabolic process"/>
    <property type="evidence" value="ECO:0007669"/>
    <property type="project" value="UniProtKB-KW"/>
</dbReference>
<dbReference type="GO" id="GO:0004630">
    <property type="term" value="F:phospholipase D activity"/>
    <property type="evidence" value="ECO:0007669"/>
    <property type="project" value="UniProtKB-EC"/>
</dbReference>
<dbReference type="Gene3D" id="1.10.150.280">
    <property type="entry name" value="AF1531-like domain"/>
    <property type="match status" value="1"/>
</dbReference>
<comment type="similarity">
    <text evidence="2">Belongs to the phospholipase D family.</text>
</comment>
<evidence type="ECO:0000259" key="7">
    <source>
        <dbReference type="PROSITE" id="PS50035"/>
    </source>
</evidence>
<organism evidence="8 9">
    <name type="scientific">Archangium gephyra</name>
    <dbReference type="NCBI Taxonomy" id="48"/>
    <lineage>
        <taxon>Bacteria</taxon>
        <taxon>Pseudomonadati</taxon>
        <taxon>Myxococcota</taxon>
        <taxon>Myxococcia</taxon>
        <taxon>Myxococcales</taxon>
        <taxon>Cystobacterineae</taxon>
        <taxon>Archangiaceae</taxon>
        <taxon>Archangium</taxon>
    </lineage>
</organism>
<dbReference type="PROSITE" id="PS50035">
    <property type="entry name" value="PLD"/>
    <property type="match status" value="1"/>
</dbReference>
<proteinExistence type="inferred from homology"/>
<dbReference type="EMBL" id="QFQP01000004">
    <property type="protein sequence ID" value="PZR16164.1"/>
    <property type="molecule type" value="Genomic_DNA"/>
</dbReference>
<dbReference type="PANTHER" id="PTHR43856:SF1">
    <property type="entry name" value="MITOCHONDRIAL CARDIOLIPIN HYDROLASE"/>
    <property type="match status" value="1"/>
</dbReference>
<evidence type="ECO:0000256" key="2">
    <source>
        <dbReference type="ARBA" id="ARBA00008664"/>
    </source>
</evidence>
<dbReference type="SUPFAM" id="SSF47781">
    <property type="entry name" value="RuvA domain 2-like"/>
    <property type="match status" value="1"/>
</dbReference>
<reference evidence="8 9" key="1">
    <citation type="submission" date="2017-08" db="EMBL/GenBank/DDBJ databases">
        <title>Infants hospitalized years apart are colonized by the same room-sourced microbial strains.</title>
        <authorList>
            <person name="Brooks B."/>
            <person name="Olm M.R."/>
            <person name="Firek B.A."/>
            <person name="Baker R."/>
            <person name="Thomas B.C."/>
            <person name="Morowitz M.J."/>
            <person name="Banfield J.F."/>
        </authorList>
    </citation>
    <scope>NUCLEOTIDE SEQUENCE [LARGE SCALE GENOMIC DNA]</scope>
    <source>
        <strain evidence="8">S2_003_000_R2_14</strain>
    </source>
</reference>
<dbReference type="InterPro" id="IPR051406">
    <property type="entry name" value="PLD_domain"/>
</dbReference>
<dbReference type="InterPro" id="IPR025202">
    <property type="entry name" value="PLD-like_dom"/>
</dbReference>
<name>A0A2W5VJM2_9BACT</name>
<dbReference type="GO" id="GO:0006793">
    <property type="term" value="P:phosphorus metabolic process"/>
    <property type="evidence" value="ECO:0007669"/>
    <property type="project" value="UniProtKB-ARBA"/>
</dbReference>
<evidence type="ECO:0000256" key="5">
    <source>
        <dbReference type="ARBA" id="ARBA00022963"/>
    </source>
</evidence>
<dbReference type="AlphaFoldDB" id="A0A2W5VJM2"/>
<dbReference type="Proteomes" id="UP000249061">
    <property type="component" value="Unassembled WGS sequence"/>
</dbReference>
<comment type="catalytic activity">
    <reaction evidence="1">
        <text>a 1,2-diacyl-sn-glycero-3-phosphocholine + H2O = a 1,2-diacyl-sn-glycero-3-phosphate + choline + H(+)</text>
        <dbReference type="Rhea" id="RHEA:14445"/>
        <dbReference type="ChEBI" id="CHEBI:15354"/>
        <dbReference type="ChEBI" id="CHEBI:15377"/>
        <dbReference type="ChEBI" id="CHEBI:15378"/>
        <dbReference type="ChEBI" id="CHEBI:57643"/>
        <dbReference type="ChEBI" id="CHEBI:58608"/>
        <dbReference type="EC" id="3.1.4.4"/>
    </reaction>
</comment>
<dbReference type="SUPFAM" id="SSF56024">
    <property type="entry name" value="Phospholipase D/nuclease"/>
    <property type="match status" value="2"/>
</dbReference>
<protein>
    <recommendedName>
        <fullName evidence="3">phospholipase D</fullName>
        <ecNumber evidence="3">3.1.4.4</ecNumber>
    </recommendedName>
</protein>
<dbReference type="InterPro" id="IPR010994">
    <property type="entry name" value="RuvA_2-like"/>
</dbReference>
<dbReference type="Pfam" id="PF13091">
    <property type="entry name" value="PLDc_2"/>
    <property type="match status" value="2"/>
</dbReference>
<evidence type="ECO:0000256" key="6">
    <source>
        <dbReference type="ARBA" id="ARBA00023098"/>
    </source>
</evidence>
<keyword evidence="6" id="KW-0443">Lipid metabolism</keyword>
<dbReference type="Gene3D" id="3.30.870.10">
    <property type="entry name" value="Endonuclease Chain A"/>
    <property type="match status" value="2"/>
</dbReference>
<gene>
    <name evidence="8" type="ORF">DI536_07715</name>
</gene>
<evidence type="ECO:0000256" key="1">
    <source>
        <dbReference type="ARBA" id="ARBA00000798"/>
    </source>
</evidence>
<dbReference type="GO" id="GO:0016891">
    <property type="term" value="F:RNA endonuclease activity producing 5'-phosphomonoesters, hydrolytic mechanism"/>
    <property type="evidence" value="ECO:0007669"/>
    <property type="project" value="TreeGrafter"/>
</dbReference>
<evidence type="ECO:0000256" key="3">
    <source>
        <dbReference type="ARBA" id="ARBA00012027"/>
    </source>
</evidence>
<evidence type="ECO:0000313" key="9">
    <source>
        <dbReference type="Proteomes" id="UP000249061"/>
    </source>
</evidence>
<evidence type="ECO:0000256" key="4">
    <source>
        <dbReference type="ARBA" id="ARBA00022801"/>
    </source>
</evidence>
<dbReference type="PANTHER" id="PTHR43856">
    <property type="entry name" value="CARDIOLIPIN HYDROLASE"/>
    <property type="match status" value="1"/>
</dbReference>
<comment type="caution">
    <text evidence="8">The sequence shown here is derived from an EMBL/GenBank/DDBJ whole genome shotgun (WGS) entry which is preliminary data.</text>
</comment>
<dbReference type="InterPro" id="IPR001736">
    <property type="entry name" value="PLipase_D/transphosphatidylase"/>
</dbReference>
<keyword evidence="5" id="KW-0442">Lipid degradation</keyword>
<evidence type="ECO:0000313" key="8">
    <source>
        <dbReference type="EMBL" id="PZR16164.1"/>
    </source>
</evidence>
<accession>A0A2W5VJM2</accession>
<dbReference type="EC" id="3.1.4.4" evidence="3"/>
<feature type="domain" description="PLD phosphodiesterase" evidence="7">
    <location>
        <begin position="577"/>
        <end position="603"/>
    </location>
</feature>